<dbReference type="RefSeq" id="XP_070921716.1">
    <property type="nucleotide sequence ID" value="XM_071065615.1"/>
</dbReference>
<organism evidence="1 2">
    <name type="scientific">Madurella fahalii</name>
    <dbReference type="NCBI Taxonomy" id="1157608"/>
    <lineage>
        <taxon>Eukaryota</taxon>
        <taxon>Fungi</taxon>
        <taxon>Dikarya</taxon>
        <taxon>Ascomycota</taxon>
        <taxon>Pezizomycotina</taxon>
        <taxon>Sordariomycetes</taxon>
        <taxon>Sordariomycetidae</taxon>
        <taxon>Sordariales</taxon>
        <taxon>Sordariales incertae sedis</taxon>
        <taxon>Madurella</taxon>
    </lineage>
</organism>
<accession>A0ABQ0GQH2</accession>
<keyword evidence="2" id="KW-1185">Reference proteome</keyword>
<comment type="caution">
    <text evidence="1">The sequence shown here is derived from an EMBL/GenBank/DDBJ whole genome shotgun (WGS) entry which is preliminary data.</text>
</comment>
<sequence length="111" mass="12228">MFISLTAPPVDVVFPGDNVFTSAAAAACAPWPFCLNRLGAARILHQHRLHDMSFNPALLRSGLSDADLKRQRQQQQQALPVYGNGCYQAELQKAGENALLPVRYHTRVSIV</sequence>
<dbReference type="GeneID" id="98180938"/>
<reference evidence="1 2" key="1">
    <citation type="submission" date="2024-09" db="EMBL/GenBank/DDBJ databases">
        <title>Itraconazole resistance in Madurella fahalii resulting from another homologue of gene encoding cytochrome P450 14-alpha sterol demethylase (CYP51).</title>
        <authorList>
            <person name="Yoshioka I."/>
            <person name="Fahal A.H."/>
            <person name="Kaneko S."/>
            <person name="Yaguchi T."/>
        </authorList>
    </citation>
    <scope>NUCLEOTIDE SEQUENCE [LARGE SCALE GENOMIC DNA]</scope>
    <source>
        <strain evidence="1 2">IFM 68171</strain>
    </source>
</reference>
<proteinExistence type="predicted"/>
<evidence type="ECO:0000313" key="2">
    <source>
        <dbReference type="Proteomes" id="UP001628179"/>
    </source>
</evidence>
<gene>
    <name evidence="1" type="ORF">MFIFM68171_10196</name>
</gene>
<name>A0ABQ0GQH2_9PEZI</name>
<dbReference type="Proteomes" id="UP001628179">
    <property type="component" value="Unassembled WGS sequence"/>
</dbReference>
<dbReference type="EMBL" id="BAAFSV010000006">
    <property type="protein sequence ID" value="GAB1319986.1"/>
    <property type="molecule type" value="Genomic_DNA"/>
</dbReference>
<protein>
    <submittedName>
        <fullName evidence="1">Uncharacterized protein</fullName>
    </submittedName>
</protein>
<evidence type="ECO:0000313" key="1">
    <source>
        <dbReference type="EMBL" id="GAB1319986.1"/>
    </source>
</evidence>